<evidence type="ECO:0000259" key="10">
    <source>
        <dbReference type="Pfam" id="PF02823"/>
    </source>
</evidence>
<dbReference type="NCBIfam" id="TIGR03166">
    <property type="entry name" value="alt_F1F0_F1_eps"/>
    <property type="match status" value="1"/>
</dbReference>
<dbReference type="Proteomes" id="UP000190787">
    <property type="component" value="Unassembled WGS sequence"/>
</dbReference>
<dbReference type="SUPFAM" id="SSF51344">
    <property type="entry name" value="Epsilon subunit of F1F0-ATP synthase N-terminal domain"/>
    <property type="match status" value="1"/>
</dbReference>
<evidence type="ECO:0000256" key="1">
    <source>
        <dbReference type="ARBA" id="ARBA00003543"/>
    </source>
</evidence>
<evidence type="ECO:0000256" key="2">
    <source>
        <dbReference type="ARBA" id="ARBA00004184"/>
    </source>
</evidence>
<evidence type="ECO:0000313" key="11">
    <source>
        <dbReference type="EMBL" id="OOY25655.1"/>
    </source>
</evidence>
<comment type="function">
    <text evidence="1 9">Produces ATP from ADP in the presence of a proton gradient across the membrane.</text>
</comment>
<proteinExistence type="inferred from homology"/>
<dbReference type="NCBIfam" id="NF009981">
    <property type="entry name" value="PRK13447.1"/>
    <property type="match status" value="1"/>
</dbReference>
<dbReference type="CDD" id="cd12152">
    <property type="entry name" value="F1-ATPase_delta"/>
    <property type="match status" value="1"/>
</dbReference>
<keyword evidence="9" id="KW-0066">ATP synthesis</keyword>
<evidence type="ECO:0000313" key="12">
    <source>
        <dbReference type="Proteomes" id="UP000190787"/>
    </source>
</evidence>
<comment type="caution">
    <text evidence="11">The sequence shown here is derived from an EMBL/GenBank/DDBJ whole genome shotgun (WGS) entry which is preliminary data.</text>
</comment>
<keyword evidence="4 9" id="KW-0813">Transport</keyword>
<gene>
    <name evidence="9" type="primary">atpC</name>
    <name evidence="11" type="ORF">BMI91_04435</name>
</gene>
<feature type="domain" description="ATP synthase F1 complex delta/epsilon subunit N-terminal" evidence="10">
    <location>
        <begin position="1"/>
        <end position="81"/>
    </location>
</feature>
<keyword evidence="12" id="KW-1185">Reference proteome</keyword>
<evidence type="ECO:0000256" key="9">
    <source>
        <dbReference type="HAMAP-Rule" id="MF_00530"/>
    </source>
</evidence>
<dbReference type="EMBL" id="MPZV01000001">
    <property type="protein sequence ID" value="OOY25655.1"/>
    <property type="molecule type" value="Genomic_DNA"/>
</dbReference>
<reference evidence="11 12" key="1">
    <citation type="submission" date="2016-11" db="EMBL/GenBank/DDBJ databases">
        <title>A multilocus sequence analysis scheme for characterization of bacteria in the genus Thioclava.</title>
        <authorList>
            <person name="Liu Y."/>
            <person name="Shao Z."/>
        </authorList>
    </citation>
    <scope>NUCLEOTIDE SEQUENCE [LARGE SCALE GENOMIC DNA]</scope>
    <source>
        <strain evidence="11 12">TAW-CT134</strain>
    </source>
</reference>
<organism evidence="11 12">
    <name type="scientific">Thioclava sediminum</name>
    <dbReference type="NCBI Taxonomy" id="1915319"/>
    <lineage>
        <taxon>Bacteria</taxon>
        <taxon>Pseudomonadati</taxon>
        <taxon>Pseudomonadota</taxon>
        <taxon>Alphaproteobacteria</taxon>
        <taxon>Rhodobacterales</taxon>
        <taxon>Paracoccaceae</taxon>
        <taxon>Thioclava</taxon>
    </lineage>
</organism>
<dbReference type="Gene3D" id="2.60.15.10">
    <property type="entry name" value="F0F1 ATP synthase delta/epsilon subunit, N-terminal"/>
    <property type="match status" value="1"/>
</dbReference>
<dbReference type="RefSeq" id="WP_078545861.1">
    <property type="nucleotide sequence ID" value="NZ_MPZV01000001.1"/>
</dbReference>
<evidence type="ECO:0000256" key="4">
    <source>
        <dbReference type="ARBA" id="ARBA00022448"/>
    </source>
</evidence>
<keyword evidence="5 9" id="KW-0375">Hydrogen ion transport</keyword>
<dbReference type="HAMAP" id="MF_00530">
    <property type="entry name" value="ATP_synth_epsil_bac"/>
    <property type="match status" value="1"/>
</dbReference>
<comment type="similarity">
    <text evidence="3 9">Belongs to the ATPase epsilon chain family.</text>
</comment>
<name>A0ABX3N445_9RHOB</name>
<evidence type="ECO:0000256" key="3">
    <source>
        <dbReference type="ARBA" id="ARBA00005712"/>
    </source>
</evidence>
<dbReference type="InterPro" id="IPR036771">
    <property type="entry name" value="ATPsynth_dsu/esu_N"/>
</dbReference>
<comment type="subunit">
    <text evidence="9">F-type ATPases have 2 components, CF(1) - the catalytic core - and CF(0) - the membrane proton channel. CF(1) has five subunits: alpha(3), beta(3), gamma(1), delta(1), epsilon(1). CF(0) has three main subunits: a, b and c.</text>
</comment>
<dbReference type="InterPro" id="IPR024037">
    <property type="entry name" value="Alt_ATP_synth_F1_esu"/>
</dbReference>
<evidence type="ECO:0000256" key="5">
    <source>
        <dbReference type="ARBA" id="ARBA00022781"/>
    </source>
</evidence>
<keyword evidence="8 9" id="KW-0139">CF(1)</keyword>
<keyword evidence="9" id="KW-1003">Cell membrane</keyword>
<keyword evidence="6 9" id="KW-0406">Ion transport</keyword>
<dbReference type="InterPro" id="IPR020546">
    <property type="entry name" value="ATP_synth_F1_dsu/esu_N"/>
</dbReference>
<evidence type="ECO:0000256" key="6">
    <source>
        <dbReference type="ARBA" id="ARBA00023065"/>
    </source>
</evidence>
<dbReference type="InterPro" id="IPR001469">
    <property type="entry name" value="ATP_synth_F1_dsu/esu"/>
</dbReference>
<evidence type="ECO:0000256" key="7">
    <source>
        <dbReference type="ARBA" id="ARBA00023136"/>
    </source>
</evidence>
<sequence length="136" mass="14551">MRLTIATPLEIVVDAKDVTAIRAEDESGGFGILPGHAEFLTSLSISVISWVVEGQRHYCAVKGGVLMVENGSDVSVSTRAAVTGDLSELGDTILKRFQAEDDAAKTKQADSTRLHLLAIRQLVASLDGAQARKDWT</sequence>
<dbReference type="Pfam" id="PF02823">
    <property type="entry name" value="ATP-synt_DE_N"/>
    <property type="match status" value="1"/>
</dbReference>
<accession>A0ABX3N445</accession>
<protein>
    <recommendedName>
        <fullName evidence="9">ATP synthase epsilon chain</fullName>
    </recommendedName>
    <alternativeName>
        <fullName evidence="9">ATP synthase F1 sector epsilon subunit</fullName>
    </alternativeName>
    <alternativeName>
        <fullName evidence="9">F-ATPase epsilon subunit</fullName>
    </alternativeName>
</protein>
<keyword evidence="7 9" id="KW-0472">Membrane</keyword>
<evidence type="ECO:0000256" key="8">
    <source>
        <dbReference type="ARBA" id="ARBA00023196"/>
    </source>
</evidence>
<comment type="subcellular location">
    <subcellularLocation>
        <location evidence="9">Cell membrane</location>
        <topology evidence="9">Peripheral membrane protein</topology>
    </subcellularLocation>
    <subcellularLocation>
        <location evidence="2">Endomembrane system</location>
        <topology evidence="2">Peripheral membrane protein</topology>
    </subcellularLocation>
</comment>